<keyword evidence="1" id="KW-0812">Transmembrane</keyword>
<dbReference type="EMBL" id="CP008947">
    <property type="protein sequence ID" value="AII06343.1"/>
    <property type="molecule type" value="Genomic_DNA"/>
</dbReference>
<keyword evidence="1" id="KW-1133">Transmembrane helix</keyword>
<dbReference type="Proteomes" id="UP000028488">
    <property type="component" value="Chromosome"/>
</dbReference>
<dbReference type="AlphaFoldDB" id="A0A076EM82"/>
<feature type="transmembrane region" description="Helical" evidence="1">
    <location>
        <begin position="15"/>
        <end position="42"/>
    </location>
</feature>
<evidence type="ECO:0000256" key="1">
    <source>
        <dbReference type="SAM" id="Phobius"/>
    </source>
</evidence>
<organism evidence="2 3">
    <name type="scientific">Rhodococcus opacus</name>
    <name type="common">Nocardia opaca</name>
    <dbReference type="NCBI Taxonomy" id="37919"/>
    <lineage>
        <taxon>Bacteria</taxon>
        <taxon>Bacillati</taxon>
        <taxon>Actinomycetota</taxon>
        <taxon>Actinomycetes</taxon>
        <taxon>Mycobacteriales</taxon>
        <taxon>Nocardiaceae</taxon>
        <taxon>Rhodococcus</taxon>
    </lineage>
</organism>
<protein>
    <submittedName>
        <fullName evidence="2">Membrane protein</fullName>
    </submittedName>
</protein>
<evidence type="ECO:0000313" key="3">
    <source>
        <dbReference type="Proteomes" id="UP000028488"/>
    </source>
</evidence>
<keyword evidence="1" id="KW-0472">Membrane</keyword>
<proteinExistence type="predicted"/>
<dbReference type="RefSeq" id="WP_200887735.1">
    <property type="nucleotide sequence ID" value="NZ_CP008947.1"/>
</dbReference>
<evidence type="ECO:0000313" key="2">
    <source>
        <dbReference type="EMBL" id="AII06343.1"/>
    </source>
</evidence>
<accession>A0A076EM82</accession>
<sequence length="47" mass="4483">MTTHNAQNAPHDGEVLVLGAGSGGAIAGGLIATLALSALTLLSSLPT</sequence>
<name>A0A076EM82_RHOOP</name>
<reference evidence="2 3" key="1">
    <citation type="submission" date="2014-07" db="EMBL/GenBank/DDBJ databases">
        <title>Genome Sequence of Rhodococcus opacus Strain R7, a Biodegrader of Mono- and Polycyclic Aromatic Hydrocarbons.</title>
        <authorList>
            <person name="Di Gennaro P."/>
            <person name="Zampolli J."/>
            <person name="Presti I."/>
            <person name="Cappelletti M."/>
            <person name="D'Ursi P."/>
            <person name="Orro A."/>
            <person name="Mezzelani A."/>
            <person name="Milanesi L."/>
        </authorList>
    </citation>
    <scope>NUCLEOTIDE SEQUENCE [LARGE SCALE GENOMIC DNA]</scope>
    <source>
        <strain evidence="2 3">R7</strain>
    </source>
</reference>
<gene>
    <name evidence="2" type="ORF">EP51_17680</name>
</gene>